<gene>
    <name evidence="17" type="ORF">SAMN05421742_11071</name>
</gene>
<evidence type="ECO:0000313" key="17">
    <source>
        <dbReference type="EMBL" id="SDH70437.1"/>
    </source>
</evidence>
<organism evidence="17 18">
    <name type="scientific">Roseospirillum parvum</name>
    <dbReference type="NCBI Taxonomy" id="83401"/>
    <lineage>
        <taxon>Bacteria</taxon>
        <taxon>Pseudomonadati</taxon>
        <taxon>Pseudomonadota</taxon>
        <taxon>Alphaproteobacteria</taxon>
        <taxon>Rhodospirillales</taxon>
        <taxon>Rhodospirillaceae</taxon>
        <taxon>Roseospirillum</taxon>
    </lineage>
</organism>
<dbReference type="CDD" id="cd02064">
    <property type="entry name" value="FAD_synthetase_N"/>
    <property type="match status" value="1"/>
</dbReference>
<dbReference type="SMART" id="SM00904">
    <property type="entry name" value="Flavokinase"/>
    <property type="match status" value="1"/>
</dbReference>
<dbReference type="EMBL" id="FNCV01000010">
    <property type="protein sequence ID" value="SDH70437.1"/>
    <property type="molecule type" value="Genomic_DNA"/>
</dbReference>
<reference evidence="18" key="1">
    <citation type="submission" date="2016-10" db="EMBL/GenBank/DDBJ databases">
        <authorList>
            <person name="Varghese N."/>
            <person name="Submissions S."/>
        </authorList>
    </citation>
    <scope>NUCLEOTIDE SEQUENCE [LARGE SCALE GENOMIC DNA]</scope>
    <source>
        <strain evidence="18">930I</strain>
    </source>
</reference>
<evidence type="ECO:0000256" key="9">
    <source>
        <dbReference type="ARBA" id="ARBA00022777"/>
    </source>
</evidence>
<keyword evidence="8 15" id="KW-0547">Nucleotide-binding</keyword>
<evidence type="ECO:0000256" key="13">
    <source>
        <dbReference type="ARBA" id="ARBA00047880"/>
    </source>
</evidence>
<dbReference type="PIRSF" id="PIRSF004491">
    <property type="entry name" value="FAD_Synth"/>
    <property type="match status" value="1"/>
</dbReference>
<comment type="catalytic activity">
    <reaction evidence="14 15">
        <text>FMN + ATP + H(+) = FAD + diphosphate</text>
        <dbReference type="Rhea" id="RHEA:17237"/>
        <dbReference type="ChEBI" id="CHEBI:15378"/>
        <dbReference type="ChEBI" id="CHEBI:30616"/>
        <dbReference type="ChEBI" id="CHEBI:33019"/>
        <dbReference type="ChEBI" id="CHEBI:57692"/>
        <dbReference type="ChEBI" id="CHEBI:58210"/>
        <dbReference type="EC" id="2.7.7.2"/>
    </reaction>
</comment>
<dbReference type="RefSeq" id="WP_092621077.1">
    <property type="nucleotide sequence ID" value="NZ_FNCV01000010.1"/>
</dbReference>
<evidence type="ECO:0000256" key="5">
    <source>
        <dbReference type="ARBA" id="ARBA00022643"/>
    </source>
</evidence>
<evidence type="ECO:0000256" key="1">
    <source>
        <dbReference type="ARBA" id="ARBA00002121"/>
    </source>
</evidence>
<dbReference type="InterPro" id="IPR023468">
    <property type="entry name" value="Riboflavin_kinase"/>
</dbReference>
<dbReference type="InterPro" id="IPR014729">
    <property type="entry name" value="Rossmann-like_a/b/a_fold"/>
</dbReference>
<dbReference type="AlphaFoldDB" id="A0A1G8EKN4"/>
<name>A0A1G8EKN4_9PROT</name>
<keyword evidence="10 15" id="KW-0274">FAD</keyword>
<dbReference type="InterPro" id="IPR015864">
    <property type="entry name" value="FAD_synthase"/>
</dbReference>
<evidence type="ECO:0000256" key="3">
    <source>
        <dbReference type="ARBA" id="ARBA00005201"/>
    </source>
</evidence>
<dbReference type="GO" id="GO:0003919">
    <property type="term" value="F:FMN adenylyltransferase activity"/>
    <property type="evidence" value="ECO:0007669"/>
    <property type="project" value="UniProtKB-UniRule"/>
</dbReference>
<dbReference type="Gene3D" id="3.40.50.620">
    <property type="entry name" value="HUPs"/>
    <property type="match status" value="1"/>
</dbReference>
<dbReference type="NCBIfam" id="NF004160">
    <property type="entry name" value="PRK05627.1-3"/>
    <property type="match status" value="1"/>
</dbReference>
<evidence type="ECO:0000256" key="12">
    <source>
        <dbReference type="ARBA" id="ARBA00023268"/>
    </source>
</evidence>
<dbReference type="STRING" id="83401.SAMN05421742_11071"/>
<keyword evidence="11 15" id="KW-0067">ATP-binding</keyword>
<keyword evidence="5 15" id="KW-0288">FMN</keyword>
<evidence type="ECO:0000256" key="15">
    <source>
        <dbReference type="PIRNR" id="PIRNR004491"/>
    </source>
</evidence>
<evidence type="ECO:0000256" key="4">
    <source>
        <dbReference type="ARBA" id="ARBA00022630"/>
    </source>
</evidence>
<dbReference type="PANTHER" id="PTHR22749">
    <property type="entry name" value="RIBOFLAVIN KINASE/FMN ADENYLYLTRANSFERASE"/>
    <property type="match status" value="1"/>
</dbReference>
<evidence type="ECO:0000256" key="8">
    <source>
        <dbReference type="ARBA" id="ARBA00022741"/>
    </source>
</evidence>
<comment type="catalytic activity">
    <reaction evidence="13 15">
        <text>riboflavin + ATP = FMN + ADP + H(+)</text>
        <dbReference type="Rhea" id="RHEA:14357"/>
        <dbReference type="ChEBI" id="CHEBI:15378"/>
        <dbReference type="ChEBI" id="CHEBI:30616"/>
        <dbReference type="ChEBI" id="CHEBI:57986"/>
        <dbReference type="ChEBI" id="CHEBI:58210"/>
        <dbReference type="ChEBI" id="CHEBI:456216"/>
        <dbReference type="EC" id="2.7.1.26"/>
    </reaction>
</comment>
<keyword evidence="18" id="KW-1185">Reference proteome</keyword>
<accession>A0A1G8EKN4</accession>
<dbReference type="NCBIfam" id="TIGR00083">
    <property type="entry name" value="ribF"/>
    <property type="match status" value="1"/>
</dbReference>
<comment type="similarity">
    <text evidence="15">Belongs to the ribF family.</text>
</comment>
<dbReference type="Pfam" id="PF06574">
    <property type="entry name" value="FAD_syn"/>
    <property type="match status" value="1"/>
</dbReference>
<comment type="function">
    <text evidence="1">Catalyzes the phosphorylation of riboflavin to FMN followed by the adenylation of FMN to FAD.</text>
</comment>
<evidence type="ECO:0000256" key="10">
    <source>
        <dbReference type="ARBA" id="ARBA00022827"/>
    </source>
</evidence>
<dbReference type="EC" id="2.7.1.26" evidence="15"/>
<dbReference type="SUPFAM" id="SSF82114">
    <property type="entry name" value="Riboflavin kinase-like"/>
    <property type="match status" value="1"/>
</dbReference>
<protein>
    <recommendedName>
        <fullName evidence="15">Riboflavin biosynthesis protein</fullName>
    </recommendedName>
    <domain>
        <recommendedName>
            <fullName evidence="15">Riboflavin kinase</fullName>
            <ecNumber evidence="15">2.7.1.26</ecNumber>
        </recommendedName>
        <alternativeName>
            <fullName evidence="15">Flavokinase</fullName>
        </alternativeName>
    </domain>
    <domain>
        <recommendedName>
            <fullName evidence="15">FMN adenylyltransferase</fullName>
            <ecNumber evidence="15">2.7.7.2</ecNumber>
        </recommendedName>
        <alternativeName>
            <fullName evidence="15">FAD pyrophosphorylase</fullName>
        </alternativeName>
        <alternativeName>
            <fullName evidence="15">FAD synthase</fullName>
        </alternativeName>
    </domain>
</protein>
<dbReference type="UniPathway" id="UPA00277">
    <property type="reaction ID" value="UER00407"/>
</dbReference>
<dbReference type="InterPro" id="IPR015865">
    <property type="entry name" value="Riboflavin_kinase_bac/euk"/>
</dbReference>
<dbReference type="SUPFAM" id="SSF52374">
    <property type="entry name" value="Nucleotidylyl transferase"/>
    <property type="match status" value="1"/>
</dbReference>
<dbReference type="GO" id="GO:0005524">
    <property type="term" value="F:ATP binding"/>
    <property type="evidence" value="ECO:0007669"/>
    <property type="project" value="UniProtKB-UniRule"/>
</dbReference>
<dbReference type="UniPathway" id="UPA00276">
    <property type="reaction ID" value="UER00406"/>
</dbReference>
<keyword evidence="7 15" id="KW-0548">Nucleotidyltransferase</keyword>
<keyword evidence="4 15" id="KW-0285">Flavoprotein</keyword>
<feature type="domain" description="Riboflavin kinase" evidence="16">
    <location>
        <begin position="184"/>
        <end position="311"/>
    </location>
</feature>
<dbReference type="InterPro" id="IPR023465">
    <property type="entry name" value="Riboflavin_kinase_dom_sf"/>
</dbReference>
<dbReference type="FunFam" id="3.40.50.620:FF:000021">
    <property type="entry name" value="Riboflavin biosynthesis protein"/>
    <property type="match status" value="1"/>
</dbReference>
<evidence type="ECO:0000256" key="14">
    <source>
        <dbReference type="ARBA" id="ARBA00049494"/>
    </source>
</evidence>
<evidence type="ECO:0000256" key="2">
    <source>
        <dbReference type="ARBA" id="ARBA00004726"/>
    </source>
</evidence>
<dbReference type="GO" id="GO:0008531">
    <property type="term" value="F:riboflavin kinase activity"/>
    <property type="evidence" value="ECO:0007669"/>
    <property type="project" value="UniProtKB-UniRule"/>
</dbReference>
<dbReference type="EC" id="2.7.7.2" evidence="15"/>
<proteinExistence type="inferred from homology"/>
<dbReference type="GO" id="GO:0009231">
    <property type="term" value="P:riboflavin biosynthetic process"/>
    <property type="evidence" value="ECO:0007669"/>
    <property type="project" value="InterPro"/>
</dbReference>
<dbReference type="InterPro" id="IPR002606">
    <property type="entry name" value="Riboflavin_kinase_bac"/>
</dbReference>
<dbReference type="GO" id="GO:0009398">
    <property type="term" value="P:FMN biosynthetic process"/>
    <property type="evidence" value="ECO:0007669"/>
    <property type="project" value="UniProtKB-UniRule"/>
</dbReference>
<keyword evidence="9 15" id="KW-0418">Kinase</keyword>
<evidence type="ECO:0000313" key="18">
    <source>
        <dbReference type="Proteomes" id="UP000217076"/>
    </source>
</evidence>
<dbReference type="PANTHER" id="PTHR22749:SF6">
    <property type="entry name" value="RIBOFLAVIN KINASE"/>
    <property type="match status" value="1"/>
</dbReference>
<evidence type="ECO:0000256" key="7">
    <source>
        <dbReference type="ARBA" id="ARBA00022695"/>
    </source>
</evidence>
<dbReference type="NCBIfam" id="NF004159">
    <property type="entry name" value="PRK05627.1-2"/>
    <property type="match status" value="1"/>
</dbReference>
<dbReference type="Gene3D" id="2.40.30.30">
    <property type="entry name" value="Riboflavin kinase-like"/>
    <property type="match status" value="1"/>
</dbReference>
<dbReference type="Proteomes" id="UP000217076">
    <property type="component" value="Unassembled WGS sequence"/>
</dbReference>
<keyword evidence="6 15" id="KW-0808">Transferase</keyword>
<evidence type="ECO:0000256" key="11">
    <source>
        <dbReference type="ARBA" id="ARBA00022840"/>
    </source>
</evidence>
<comment type="pathway">
    <text evidence="3 15">Cofactor biosynthesis; FMN biosynthesis; FMN from riboflavin (ATP route): step 1/1.</text>
</comment>
<keyword evidence="12" id="KW-0511">Multifunctional enzyme</keyword>
<evidence type="ECO:0000259" key="16">
    <source>
        <dbReference type="SMART" id="SM00904"/>
    </source>
</evidence>
<dbReference type="OrthoDB" id="9803667at2"/>
<dbReference type="GO" id="GO:0006747">
    <property type="term" value="P:FAD biosynthetic process"/>
    <property type="evidence" value="ECO:0007669"/>
    <property type="project" value="UniProtKB-UniRule"/>
</dbReference>
<dbReference type="Pfam" id="PF01687">
    <property type="entry name" value="Flavokinase"/>
    <property type="match status" value="1"/>
</dbReference>
<sequence>MHLFRHPDEVSSDVRGGVIALGNFDGLHLGHQSVVGAALARARAEGRPAAVMTFEPHPRAVFKPDLPPFRLTPLRIKVRLLEAMGIDYLYAQHFDPAFASLSAEDFCRDILARRLGIAHVVVGTDYVFGHGREGDVAYLTAAGERHGFTVTAVPPTLCGEGEVVSSTRVREHLRQGRPDQAAALLGRPWEVEGRVEPGAARGRDLGFPTANLKLGEYLRPRLGVYAIRAGVDRGVETVWHRGVANLGKRPTFDDGDPLLEAHLFDFTGDLYHQHLRVALIAFLRPELAFPGLDALKAQIAEDVTAARRLLA</sequence>
<comment type="pathway">
    <text evidence="2 15">Cofactor biosynthesis; FAD biosynthesis; FAD from FMN: step 1/1.</text>
</comment>
<evidence type="ECO:0000256" key="6">
    <source>
        <dbReference type="ARBA" id="ARBA00022679"/>
    </source>
</evidence>